<dbReference type="PANTHER" id="PTHR30329:SF21">
    <property type="entry name" value="LIPOPROTEIN YIAD-RELATED"/>
    <property type="match status" value="1"/>
</dbReference>
<evidence type="ECO:0000256" key="6">
    <source>
        <dbReference type="ARBA" id="ARBA00023136"/>
    </source>
</evidence>
<dbReference type="Pfam" id="PF00691">
    <property type="entry name" value="OmpA"/>
    <property type="match status" value="1"/>
</dbReference>
<evidence type="ECO:0000259" key="10">
    <source>
        <dbReference type="PROSITE" id="PS51123"/>
    </source>
</evidence>
<keyword evidence="6 7" id="KW-0472">Membrane</keyword>
<feature type="compositionally biased region" description="Basic and acidic residues" evidence="8">
    <location>
        <begin position="69"/>
        <end position="84"/>
    </location>
</feature>
<dbReference type="RefSeq" id="WP_171778715.1">
    <property type="nucleotide sequence ID" value="NZ_CP045273.1"/>
</dbReference>
<evidence type="ECO:0000256" key="8">
    <source>
        <dbReference type="SAM" id="MobiDB-lite"/>
    </source>
</evidence>
<evidence type="ECO:0000256" key="1">
    <source>
        <dbReference type="ARBA" id="ARBA00004162"/>
    </source>
</evidence>
<dbReference type="SUPFAM" id="SSF103088">
    <property type="entry name" value="OmpA-like"/>
    <property type="match status" value="1"/>
</dbReference>
<evidence type="ECO:0000313" key="12">
    <source>
        <dbReference type="Proteomes" id="UP000501076"/>
    </source>
</evidence>
<dbReference type="Gene3D" id="3.30.1330.60">
    <property type="entry name" value="OmpA-like domain"/>
    <property type="match status" value="1"/>
</dbReference>
<dbReference type="PANTHER" id="PTHR30329">
    <property type="entry name" value="STATOR ELEMENT OF FLAGELLAR MOTOR COMPLEX"/>
    <property type="match status" value="1"/>
</dbReference>
<protein>
    <submittedName>
        <fullName evidence="11">OmpA family protein</fullName>
    </submittedName>
</protein>
<dbReference type="AlphaFoldDB" id="A0A6M6E8H2"/>
<feature type="domain" description="OmpA-like" evidence="10">
    <location>
        <begin position="122"/>
        <end position="245"/>
    </location>
</feature>
<dbReference type="GO" id="GO:0005886">
    <property type="term" value="C:plasma membrane"/>
    <property type="evidence" value="ECO:0007669"/>
    <property type="project" value="UniProtKB-SubCell"/>
</dbReference>
<feature type="transmembrane region" description="Helical" evidence="9">
    <location>
        <begin position="15"/>
        <end position="33"/>
    </location>
</feature>
<dbReference type="InterPro" id="IPR006665">
    <property type="entry name" value="OmpA-like"/>
</dbReference>
<evidence type="ECO:0000256" key="7">
    <source>
        <dbReference type="PROSITE-ProRule" id="PRU00473"/>
    </source>
</evidence>
<keyword evidence="11" id="KW-0614">Plasmid</keyword>
<keyword evidence="3" id="KW-1003">Cell membrane</keyword>
<dbReference type="PROSITE" id="PS51123">
    <property type="entry name" value="OMPA_2"/>
    <property type="match status" value="1"/>
</dbReference>
<evidence type="ECO:0000256" key="4">
    <source>
        <dbReference type="ARBA" id="ARBA00022692"/>
    </source>
</evidence>
<name>A0A6M6E8H2_PRIMG</name>
<dbReference type="Proteomes" id="UP000501076">
    <property type="component" value="Plasmid pFDU301A"/>
</dbReference>
<keyword evidence="5 9" id="KW-1133">Transmembrane helix</keyword>
<dbReference type="InterPro" id="IPR036737">
    <property type="entry name" value="OmpA-like_sf"/>
</dbReference>
<dbReference type="CDD" id="cd07185">
    <property type="entry name" value="OmpA_C-like"/>
    <property type="match status" value="1"/>
</dbReference>
<dbReference type="EMBL" id="CP045273">
    <property type="protein sequence ID" value="QJX80718.1"/>
    <property type="molecule type" value="Genomic_DNA"/>
</dbReference>
<evidence type="ECO:0000313" key="11">
    <source>
        <dbReference type="EMBL" id="QJX80718.1"/>
    </source>
</evidence>
<evidence type="ECO:0000256" key="5">
    <source>
        <dbReference type="ARBA" id="ARBA00022989"/>
    </source>
</evidence>
<feature type="compositionally biased region" description="Polar residues" evidence="8">
    <location>
        <begin position="85"/>
        <end position="94"/>
    </location>
</feature>
<comment type="subcellular location">
    <subcellularLocation>
        <location evidence="1">Cell membrane</location>
        <topology evidence="1">Single-pass membrane protein</topology>
    </subcellularLocation>
</comment>
<dbReference type="InterPro" id="IPR050330">
    <property type="entry name" value="Bact_OuterMem_StrucFunc"/>
</dbReference>
<evidence type="ECO:0000256" key="9">
    <source>
        <dbReference type="SAM" id="Phobius"/>
    </source>
</evidence>
<organism evidence="11 12">
    <name type="scientific">Priestia megaterium</name>
    <name type="common">Bacillus megaterium</name>
    <dbReference type="NCBI Taxonomy" id="1404"/>
    <lineage>
        <taxon>Bacteria</taxon>
        <taxon>Bacillati</taxon>
        <taxon>Bacillota</taxon>
        <taxon>Bacilli</taxon>
        <taxon>Bacillales</taxon>
        <taxon>Bacillaceae</taxon>
        <taxon>Priestia</taxon>
    </lineage>
</organism>
<keyword evidence="4 9" id="KW-0812">Transmembrane</keyword>
<reference evidence="11 12" key="1">
    <citation type="submission" date="2019-10" db="EMBL/GenBank/DDBJ databases">
        <title>Complete genome sequences for adaption low water activity.</title>
        <authorList>
            <person name="Zhao L."/>
            <person name="Zhong J."/>
        </authorList>
    </citation>
    <scope>NUCLEOTIDE SEQUENCE [LARGE SCALE GENOMIC DNA]</scope>
    <source>
        <strain evidence="11 12">FDU301</strain>
        <plasmid evidence="12">pfdu301a</plasmid>
    </source>
</reference>
<proteinExistence type="inferred from homology"/>
<feature type="region of interest" description="Disordered" evidence="8">
    <location>
        <begin position="58"/>
        <end position="98"/>
    </location>
</feature>
<geneLocation type="plasmid" evidence="12">
    <name>pfdu301a</name>
</geneLocation>
<feature type="compositionally biased region" description="Polar residues" evidence="8">
    <location>
        <begin position="58"/>
        <end position="68"/>
    </location>
</feature>
<gene>
    <name evidence="11" type="ORF">FDZ14_32015</name>
</gene>
<evidence type="ECO:0000256" key="2">
    <source>
        <dbReference type="ARBA" id="ARBA00008914"/>
    </source>
</evidence>
<evidence type="ECO:0000256" key="3">
    <source>
        <dbReference type="ARBA" id="ARBA00022475"/>
    </source>
</evidence>
<comment type="similarity">
    <text evidence="2">Belongs to the MotB family.</text>
</comment>
<sequence length="260" mass="29053">MKKKHEGHVNHERYLVTYSDLITLLLAFFIILYSMSTPDAKKMEALANQLSIQFSPQAESISPSLDTKNVSERKRGQEATEQEQKTMASVSEQNSLREAKEQIEKEVKERGLEKDVKTSLNDSGLKITLTDRVLFETGSAILNNTNTMGLLDEIGYILSTIANPVSIEGHTDNVPINNPTYPSNWELSAARSLSVLREMVSFTPTLEPTRFSATGYGEFKPIADNSSDAGRQRNRRVEILVKRSNSDGLLKAERGDTKNE</sequence>
<dbReference type="Pfam" id="PF13677">
    <property type="entry name" value="MotB_plug"/>
    <property type="match status" value="1"/>
</dbReference>
<dbReference type="InterPro" id="IPR025713">
    <property type="entry name" value="MotB-like_N_dom"/>
</dbReference>
<accession>A0A6M6E8H2</accession>